<dbReference type="InterPro" id="IPR045133">
    <property type="entry name" value="IRE1/2-like"/>
</dbReference>
<evidence type="ECO:0000256" key="13">
    <source>
        <dbReference type="ARBA" id="ARBA00022840"/>
    </source>
</evidence>
<dbReference type="GO" id="GO:0004674">
    <property type="term" value="F:protein serine/threonine kinase activity"/>
    <property type="evidence" value="ECO:0007669"/>
    <property type="project" value="UniProtKB-KW"/>
</dbReference>
<protein>
    <recommendedName>
        <fullName evidence="3">non-specific serine/threonine protein kinase</fullName>
        <ecNumber evidence="3">2.7.11.1</ecNumber>
    </recommendedName>
</protein>
<evidence type="ECO:0000256" key="4">
    <source>
        <dbReference type="ARBA" id="ARBA00022527"/>
    </source>
</evidence>
<evidence type="ECO:0000256" key="7">
    <source>
        <dbReference type="ARBA" id="ARBA00022692"/>
    </source>
</evidence>
<evidence type="ECO:0000256" key="19">
    <source>
        <dbReference type="SAM" id="MobiDB-lite"/>
    </source>
</evidence>
<dbReference type="CDD" id="cd10422">
    <property type="entry name" value="RNase_Ire1"/>
    <property type="match status" value="1"/>
</dbReference>
<feature type="chain" id="PRO_5041916941" description="non-specific serine/threonine protein kinase" evidence="21">
    <location>
        <begin position="20"/>
        <end position="983"/>
    </location>
</feature>
<dbReference type="InterPro" id="IPR008271">
    <property type="entry name" value="Ser/Thr_kinase_AS"/>
</dbReference>
<dbReference type="PANTHER" id="PTHR13954">
    <property type="entry name" value="IRE1-RELATED"/>
    <property type="match status" value="1"/>
</dbReference>
<dbReference type="GO" id="GO:0051082">
    <property type="term" value="F:unfolded protein binding"/>
    <property type="evidence" value="ECO:0007669"/>
    <property type="project" value="TreeGrafter"/>
</dbReference>
<dbReference type="InterPro" id="IPR011009">
    <property type="entry name" value="Kinase-like_dom_sf"/>
</dbReference>
<dbReference type="GO" id="GO:0080090">
    <property type="term" value="P:regulation of primary metabolic process"/>
    <property type="evidence" value="ECO:0007669"/>
    <property type="project" value="UniProtKB-ARBA"/>
</dbReference>
<dbReference type="Gene3D" id="2.130.10.10">
    <property type="entry name" value="YVTN repeat-like/Quinoprotein amine dehydrogenase"/>
    <property type="match status" value="1"/>
</dbReference>
<dbReference type="PROSITE" id="PS00108">
    <property type="entry name" value="PROTEIN_KINASE_ST"/>
    <property type="match status" value="1"/>
</dbReference>
<keyword evidence="4" id="KW-0723">Serine/threonine-protein kinase</keyword>
<dbReference type="SMART" id="SM00220">
    <property type="entry name" value="S_TKc"/>
    <property type="match status" value="1"/>
</dbReference>
<evidence type="ECO:0000256" key="5">
    <source>
        <dbReference type="ARBA" id="ARBA00022553"/>
    </source>
</evidence>
<feature type="region of interest" description="Disordered" evidence="19">
    <location>
        <begin position="954"/>
        <end position="983"/>
    </location>
</feature>
<dbReference type="GO" id="GO:0016787">
    <property type="term" value="F:hydrolase activity"/>
    <property type="evidence" value="ECO:0007669"/>
    <property type="project" value="UniProtKB-KW"/>
</dbReference>
<evidence type="ECO:0000259" key="22">
    <source>
        <dbReference type="PROSITE" id="PS50011"/>
    </source>
</evidence>
<keyword evidence="8 21" id="KW-0732">Signal</keyword>
<keyword evidence="5" id="KW-0597">Phosphoprotein</keyword>
<evidence type="ECO:0000256" key="15">
    <source>
        <dbReference type="ARBA" id="ARBA00023136"/>
    </source>
</evidence>
<keyword evidence="13" id="KW-0067">ATP-binding</keyword>
<keyword evidence="10" id="KW-0418">Kinase</keyword>
<dbReference type="InterPro" id="IPR018391">
    <property type="entry name" value="PQQ_b-propeller_rpt"/>
</dbReference>
<comment type="catalytic activity">
    <reaction evidence="17">
        <text>L-threonyl-[protein] + ATP = O-phospho-L-threonyl-[protein] + ADP + H(+)</text>
        <dbReference type="Rhea" id="RHEA:46608"/>
        <dbReference type="Rhea" id="RHEA-COMP:11060"/>
        <dbReference type="Rhea" id="RHEA-COMP:11605"/>
        <dbReference type="ChEBI" id="CHEBI:15378"/>
        <dbReference type="ChEBI" id="CHEBI:30013"/>
        <dbReference type="ChEBI" id="CHEBI:30616"/>
        <dbReference type="ChEBI" id="CHEBI:61977"/>
        <dbReference type="ChEBI" id="CHEBI:456216"/>
        <dbReference type="EC" id="2.7.11.1"/>
    </reaction>
</comment>
<dbReference type="SMART" id="SM00564">
    <property type="entry name" value="PQQ"/>
    <property type="match status" value="3"/>
</dbReference>
<evidence type="ECO:0000256" key="12">
    <source>
        <dbReference type="ARBA" id="ARBA00022824"/>
    </source>
</evidence>
<dbReference type="WBParaSite" id="TCONS_00015306.p1">
    <property type="protein sequence ID" value="TCONS_00015306.p1"/>
    <property type="gene ID" value="XLOC_009467"/>
</dbReference>
<dbReference type="GO" id="GO:0036498">
    <property type="term" value="P:IRE1-mediated unfolded protein response"/>
    <property type="evidence" value="ECO:0007669"/>
    <property type="project" value="TreeGrafter"/>
</dbReference>
<feature type="transmembrane region" description="Helical" evidence="20">
    <location>
        <begin position="441"/>
        <end position="463"/>
    </location>
</feature>
<dbReference type="InterPro" id="IPR010513">
    <property type="entry name" value="KEN_dom"/>
</dbReference>
<dbReference type="PROSITE" id="PS51392">
    <property type="entry name" value="KEN"/>
    <property type="match status" value="1"/>
</dbReference>
<evidence type="ECO:0000313" key="24">
    <source>
        <dbReference type="Proteomes" id="UP000035681"/>
    </source>
</evidence>
<reference evidence="25" key="1">
    <citation type="submission" date="2024-02" db="UniProtKB">
        <authorList>
            <consortium name="WormBaseParasite"/>
        </authorList>
    </citation>
    <scope>IDENTIFICATION</scope>
</reference>
<evidence type="ECO:0000256" key="11">
    <source>
        <dbReference type="ARBA" id="ARBA00022801"/>
    </source>
</evidence>
<evidence type="ECO:0000256" key="16">
    <source>
        <dbReference type="ARBA" id="ARBA00023268"/>
    </source>
</evidence>
<dbReference type="InterPro" id="IPR011047">
    <property type="entry name" value="Quinoprotein_ADH-like_sf"/>
</dbReference>
<dbReference type="PROSITE" id="PS50011">
    <property type="entry name" value="PROTEIN_KINASE_DOM"/>
    <property type="match status" value="1"/>
</dbReference>
<dbReference type="Gene3D" id="1.10.510.10">
    <property type="entry name" value="Transferase(Phosphotransferase) domain 1"/>
    <property type="match status" value="1"/>
</dbReference>
<sequence>MKIILYISIFIVFIIGIYSNKHDKTSSCNIKTQDPNAITLISTIDGTMVAVNTFTGNEIWRYKDKPLLETPKTLNKNFLFLPNPQDGNLFVYTDNKLKRLPFTIPQLVQTSPCKTNDGIFYAGSKKDVWLSVHFERGLQSEEIRNSLDENICPVSKDKLVYIGRSEYQLIMKNSTNNDIWNVTYYDYTSYIPNEDDDKSSLIYLSKPGSGKIICLDTESKTIMWEKNFSSVIIDTFYLKKDGLHYAVNRFVGSETLDAFIEASMMDIKMYNVLYNTIFSDLNKNEIKSQYNEPSLYIGESKKAMYAIPTFISTIFDKKEIIIDDEEKKSIEFKNNKELNYISEANNEINYEINIGYHEIPKLYASELIPVINDVNSKVSMYNNKRLPYLNFEKKGKQKNSIMKMKNNRRIIELIEDKMNDFENDYWDIPEILHIIWMRNPYILIFGVILIIFLIAIIIVICIFKIIRKNNTIESSVRTNSVENSRSSYITFNESKNSNTNMSYFSINEKTDINESTLIDGHFVIGKLQYNPKVILGRGCEGTVVYRGTFEGRNVAVKRVLSDLVKITTREINMLRESDSHVNVIRYFCSESDRTFRYIALELCDCSLATFIDNEEYRNIMLLDNLEILRQATEGVDHLHNLNIVHRDLKPQNILLSKNSQTGYVRVLISDFGLCKQLKFNRNSISRVSGMTGTEGWIAPETFNSEASVTVFVDIFALGCIYYYVLSNGKHPFGNTIKRQDNIIQGRFNLELIIKNDVAVHLIEAMIQNDPLLRPTAKSILSHPMFWSNDRKLQFFMDVSDRIEIEEEGSVIVENLEKNALYVVGRNWRNVICKFLAEDLRKFRTYKHDTVRDLLRAMRNKKHHYRELPDDTRKSLGEIPDSFLEYFTLRFPKLLLHVYRVMKICMFESVFQSYYTNTHTAFFKEPYGHLTEIFNEFEQTEKNVDNYEIQCTKNIQNDKKNGKNDGNNKKGGYIKRRKPFQSNK</sequence>
<evidence type="ECO:0000256" key="17">
    <source>
        <dbReference type="ARBA" id="ARBA00047899"/>
    </source>
</evidence>
<feature type="compositionally biased region" description="Basic and acidic residues" evidence="19">
    <location>
        <begin position="955"/>
        <end position="967"/>
    </location>
</feature>
<dbReference type="InterPro" id="IPR015943">
    <property type="entry name" value="WD40/YVTN_repeat-like_dom_sf"/>
</dbReference>
<keyword evidence="12" id="KW-0256">Endoplasmic reticulum</keyword>
<keyword evidence="15 20" id="KW-0472">Membrane</keyword>
<dbReference type="SMART" id="SM00580">
    <property type="entry name" value="PUG"/>
    <property type="match status" value="1"/>
</dbReference>
<evidence type="ECO:0000259" key="23">
    <source>
        <dbReference type="PROSITE" id="PS51392"/>
    </source>
</evidence>
<feature type="domain" description="Protein kinase" evidence="22">
    <location>
        <begin position="529"/>
        <end position="785"/>
    </location>
</feature>
<dbReference type="GO" id="GO:0005524">
    <property type="term" value="F:ATP binding"/>
    <property type="evidence" value="ECO:0007669"/>
    <property type="project" value="UniProtKB-KW"/>
</dbReference>
<evidence type="ECO:0000256" key="20">
    <source>
        <dbReference type="SAM" id="Phobius"/>
    </source>
</evidence>
<organism evidence="24 25">
    <name type="scientific">Strongyloides stercoralis</name>
    <name type="common">Threadworm</name>
    <dbReference type="NCBI Taxonomy" id="6248"/>
    <lineage>
        <taxon>Eukaryota</taxon>
        <taxon>Metazoa</taxon>
        <taxon>Ecdysozoa</taxon>
        <taxon>Nematoda</taxon>
        <taxon>Chromadorea</taxon>
        <taxon>Rhabditida</taxon>
        <taxon>Tylenchina</taxon>
        <taxon>Panagrolaimomorpha</taxon>
        <taxon>Strongyloidoidea</taxon>
        <taxon>Strongyloididae</taxon>
        <taxon>Strongyloides</taxon>
    </lineage>
</organism>
<dbReference type="Pfam" id="PF00069">
    <property type="entry name" value="Pkinase"/>
    <property type="match status" value="1"/>
</dbReference>
<dbReference type="AlphaFoldDB" id="A0AAF5DMZ7"/>
<evidence type="ECO:0000256" key="6">
    <source>
        <dbReference type="ARBA" id="ARBA00022679"/>
    </source>
</evidence>
<name>A0AAF5DMZ7_STRER</name>
<keyword evidence="11" id="KW-0378">Hydrolase</keyword>
<dbReference type="InterPro" id="IPR038357">
    <property type="entry name" value="KEN_sf"/>
</dbReference>
<dbReference type="Proteomes" id="UP000035681">
    <property type="component" value="Unplaced"/>
</dbReference>
<evidence type="ECO:0000313" key="25">
    <source>
        <dbReference type="WBParaSite" id="TCONS_00015306.p1"/>
    </source>
</evidence>
<dbReference type="Pfam" id="PF06479">
    <property type="entry name" value="Ribonuc_2-5A"/>
    <property type="match status" value="1"/>
</dbReference>
<comment type="subcellular location">
    <subcellularLocation>
        <location evidence="2">Endoplasmic reticulum membrane</location>
        <topology evidence="2">Single-pass type I membrane protein</topology>
    </subcellularLocation>
</comment>
<evidence type="ECO:0000256" key="18">
    <source>
        <dbReference type="ARBA" id="ARBA00048679"/>
    </source>
</evidence>
<dbReference type="Gene3D" id="3.30.200.20">
    <property type="entry name" value="Phosphorylase Kinase, domain 1"/>
    <property type="match status" value="1"/>
</dbReference>
<dbReference type="SUPFAM" id="SSF50998">
    <property type="entry name" value="Quinoprotein alcohol dehydrogenase-like"/>
    <property type="match status" value="1"/>
</dbReference>
<evidence type="ECO:0000256" key="9">
    <source>
        <dbReference type="ARBA" id="ARBA00022741"/>
    </source>
</evidence>
<keyword evidence="6" id="KW-0808">Transferase</keyword>
<dbReference type="EC" id="2.7.11.1" evidence="3"/>
<feature type="domain" description="KEN" evidence="23">
    <location>
        <begin position="788"/>
        <end position="916"/>
    </location>
</feature>
<dbReference type="SUPFAM" id="SSF56112">
    <property type="entry name" value="Protein kinase-like (PK-like)"/>
    <property type="match status" value="1"/>
</dbReference>
<keyword evidence="7 20" id="KW-0812">Transmembrane</keyword>
<comment type="cofactor">
    <cofactor evidence="1">
        <name>Mg(2+)</name>
        <dbReference type="ChEBI" id="CHEBI:18420"/>
    </cofactor>
</comment>
<dbReference type="PANTHER" id="PTHR13954:SF6">
    <property type="entry name" value="NON-SPECIFIC SERINE_THREONINE PROTEIN KINASE"/>
    <property type="match status" value="1"/>
</dbReference>
<evidence type="ECO:0000256" key="8">
    <source>
        <dbReference type="ARBA" id="ARBA00022729"/>
    </source>
</evidence>
<keyword evidence="16" id="KW-0511">Multifunctional enzyme</keyword>
<comment type="catalytic activity">
    <reaction evidence="18">
        <text>L-seryl-[protein] + ATP = O-phospho-L-seryl-[protein] + ADP + H(+)</text>
        <dbReference type="Rhea" id="RHEA:17989"/>
        <dbReference type="Rhea" id="RHEA-COMP:9863"/>
        <dbReference type="Rhea" id="RHEA-COMP:11604"/>
        <dbReference type="ChEBI" id="CHEBI:15378"/>
        <dbReference type="ChEBI" id="CHEBI:29999"/>
        <dbReference type="ChEBI" id="CHEBI:30616"/>
        <dbReference type="ChEBI" id="CHEBI:83421"/>
        <dbReference type="ChEBI" id="CHEBI:456216"/>
        <dbReference type="EC" id="2.7.11.1"/>
    </reaction>
</comment>
<feature type="compositionally biased region" description="Basic residues" evidence="19">
    <location>
        <begin position="971"/>
        <end position="983"/>
    </location>
</feature>
<keyword evidence="24" id="KW-1185">Reference proteome</keyword>
<feature type="signal peptide" evidence="21">
    <location>
        <begin position="1"/>
        <end position="19"/>
    </location>
</feature>
<evidence type="ECO:0000256" key="1">
    <source>
        <dbReference type="ARBA" id="ARBA00001946"/>
    </source>
</evidence>
<proteinExistence type="predicted"/>
<dbReference type="GO" id="GO:0004521">
    <property type="term" value="F:RNA endonuclease activity"/>
    <property type="evidence" value="ECO:0007669"/>
    <property type="project" value="InterPro"/>
</dbReference>
<dbReference type="Gene3D" id="1.20.1440.180">
    <property type="entry name" value="KEN domain"/>
    <property type="match status" value="1"/>
</dbReference>
<evidence type="ECO:0000256" key="10">
    <source>
        <dbReference type="ARBA" id="ARBA00022777"/>
    </source>
</evidence>
<dbReference type="FunFam" id="1.20.1440.180:FF:000001">
    <property type="entry name" value="Serine/threonine-protein kinase/endoribonuclease IRE1"/>
    <property type="match status" value="1"/>
</dbReference>
<dbReference type="InterPro" id="IPR000719">
    <property type="entry name" value="Prot_kinase_dom"/>
</dbReference>
<dbReference type="GO" id="GO:0006397">
    <property type="term" value="P:mRNA processing"/>
    <property type="evidence" value="ECO:0007669"/>
    <property type="project" value="InterPro"/>
</dbReference>
<evidence type="ECO:0000256" key="2">
    <source>
        <dbReference type="ARBA" id="ARBA00004115"/>
    </source>
</evidence>
<evidence type="ECO:0000256" key="21">
    <source>
        <dbReference type="SAM" id="SignalP"/>
    </source>
</evidence>
<keyword evidence="14 20" id="KW-1133">Transmembrane helix</keyword>
<dbReference type="GO" id="GO:0070059">
    <property type="term" value="P:intrinsic apoptotic signaling pathway in response to endoplasmic reticulum stress"/>
    <property type="evidence" value="ECO:0007669"/>
    <property type="project" value="TreeGrafter"/>
</dbReference>
<evidence type="ECO:0000256" key="3">
    <source>
        <dbReference type="ARBA" id="ARBA00012513"/>
    </source>
</evidence>
<dbReference type="GO" id="GO:0010468">
    <property type="term" value="P:regulation of gene expression"/>
    <property type="evidence" value="ECO:0007669"/>
    <property type="project" value="UniProtKB-ARBA"/>
</dbReference>
<keyword evidence="9" id="KW-0547">Nucleotide-binding</keyword>
<dbReference type="GO" id="GO:1990604">
    <property type="term" value="C:IRE1-TRAF2-ASK1 complex"/>
    <property type="evidence" value="ECO:0007669"/>
    <property type="project" value="TreeGrafter"/>
</dbReference>
<evidence type="ECO:0000256" key="14">
    <source>
        <dbReference type="ARBA" id="ARBA00022989"/>
    </source>
</evidence>
<accession>A0AAF5DMZ7</accession>
<dbReference type="FunFam" id="3.30.200.20:FF:000077">
    <property type="entry name" value="Putative Serine/threonine-protein kinase/endoribonuclease IRE1"/>
    <property type="match status" value="1"/>
</dbReference>